<dbReference type="PANTHER" id="PTHR11706">
    <property type="entry name" value="SOLUTE CARRIER PROTEIN FAMILY 11 MEMBER"/>
    <property type="match status" value="1"/>
</dbReference>
<sequence>AQLTTWARILLGFIVEIALIGADIQEVSGSAIALQILTCAFLPIGLVDKQPLDFISREVLNEETRRFLRFDRNMPLSFSWMFNEPTRSGQELFIVQLRGKTNPKDINRVQEALNYNNVKSSAALFPLFHDHSVLKAWDWEHYLQNKYGGESIPELYIWGIGLWLLDKGSTITGTYAGTVYNGRFTSPETDRISGQL</sequence>
<feature type="chain" id="PRO_5045317059" evidence="6">
    <location>
        <begin position="23"/>
        <end position="196"/>
    </location>
</feature>
<dbReference type="Proteomes" id="UP000824890">
    <property type="component" value="Unassembled WGS sequence"/>
</dbReference>
<evidence type="ECO:0000313" key="8">
    <source>
        <dbReference type="Proteomes" id="UP000824890"/>
    </source>
</evidence>
<keyword evidence="4" id="KW-1133">Transmembrane helix</keyword>
<comment type="similarity">
    <text evidence="2">Belongs to the NRAMP (TC 2.A.55) family.</text>
</comment>
<evidence type="ECO:0000256" key="6">
    <source>
        <dbReference type="SAM" id="SignalP"/>
    </source>
</evidence>
<comment type="caution">
    <text evidence="7">The sequence shown here is derived from an EMBL/GenBank/DDBJ whole genome shotgun (WGS) entry which is preliminary data.</text>
</comment>
<organism evidence="7 8">
    <name type="scientific">Brassica napus</name>
    <name type="common">Rape</name>
    <dbReference type="NCBI Taxonomy" id="3708"/>
    <lineage>
        <taxon>Eukaryota</taxon>
        <taxon>Viridiplantae</taxon>
        <taxon>Streptophyta</taxon>
        <taxon>Embryophyta</taxon>
        <taxon>Tracheophyta</taxon>
        <taxon>Spermatophyta</taxon>
        <taxon>Magnoliopsida</taxon>
        <taxon>eudicotyledons</taxon>
        <taxon>Gunneridae</taxon>
        <taxon>Pentapetalae</taxon>
        <taxon>rosids</taxon>
        <taxon>malvids</taxon>
        <taxon>Brassicales</taxon>
        <taxon>Brassicaceae</taxon>
        <taxon>Brassiceae</taxon>
        <taxon>Brassica</taxon>
    </lineage>
</organism>
<evidence type="ECO:0000256" key="2">
    <source>
        <dbReference type="ARBA" id="ARBA00009965"/>
    </source>
</evidence>
<gene>
    <name evidence="7" type="ORF">HID58_057853</name>
</gene>
<protein>
    <submittedName>
        <fullName evidence="7">Uncharacterized protein</fullName>
    </submittedName>
</protein>
<keyword evidence="5" id="KW-0472">Membrane</keyword>
<proteinExistence type="inferred from homology"/>
<feature type="non-terminal residue" evidence="7">
    <location>
        <position position="1"/>
    </location>
</feature>
<evidence type="ECO:0000256" key="1">
    <source>
        <dbReference type="ARBA" id="ARBA00004141"/>
    </source>
</evidence>
<keyword evidence="8" id="KW-1185">Reference proteome</keyword>
<name>A0ABQ7XFA1_BRANA</name>
<reference evidence="7 8" key="1">
    <citation type="submission" date="2021-05" db="EMBL/GenBank/DDBJ databases">
        <title>Genome Assembly of Synthetic Allotetraploid Brassica napus Reveals Homoeologous Exchanges between Subgenomes.</title>
        <authorList>
            <person name="Davis J.T."/>
        </authorList>
    </citation>
    <scope>NUCLEOTIDE SEQUENCE [LARGE SCALE GENOMIC DNA]</scope>
    <source>
        <strain evidence="8">cv. Da-Ae</strain>
        <tissue evidence="7">Seedling</tissue>
    </source>
</reference>
<keyword evidence="6" id="KW-0732">Signal</keyword>
<evidence type="ECO:0000256" key="3">
    <source>
        <dbReference type="ARBA" id="ARBA00022692"/>
    </source>
</evidence>
<evidence type="ECO:0000256" key="4">
    <source>
        <dbReference type="ARBA" id="ARBA00022989"/>
    </source>
</evidence>
<accession>A0ABQ7XFA1</accession>
<evidence type="ECO:0000313" key="7">
    <source>
        <dbReference type="EMBL" id="KAH0854604.1"/>
    </source>
</evidence>
<keyword evidence="3" id="KW-0812">Transmembrane</keyword>
<evidence type="ECO:0000256" key="5">
    <source>
        <dbReference type="ARBA" id="ARBA00023136"/>
    </source>
</evidence>
<dbReference type="EMBL" id="JAGKQM010000350">
    <property type="protein sequence ID" value="KAH0854604.1"/>
    <property type="molecule type" value="Genomic_DNA"/>
</dbReference>
<feature type="signal peptide" evidence="6">
    <location>
        <begin position="1"/>
        <end position="22"/>
    </location>
</feature>
<comment type="subcellular location">
    <subcellularLocation>
        <location evidence="1">Membrane</location>
        <topology evidence="1">Multi-pass membrane protein</topology>
    </subcellularLocation>
</comment>
<dbReference type="PANTHER" id="PTHR11706:SF88">
    <property type="entry name" value="METAL TRANSPORTER NRAMP5"/>
    <property type="match status" value="1"/>
</dbReference>
<dbReference type="InterPro" id="IPR001046">
    <property type="entry name" value="NRAMP_fam"/>
</dbReference>